<proteinExistence type="predicted"/>
<evidence type="ECO:0000313" key="2">
    <source>
        <dbReference type="Proteomes" id="UP000270924"/>
    </source>
</evidence>
<evidence type="ECO:0000313" key="1">
    <source>
        <dbReference type="EMBL" id="VDM19997.1"/>
    </source>
</evidence>
<dbReference type="AlphaFoldDB" id="A0A3P7EUE6"/>
<sequence>MIYLHNKAFMHMNDKYRTNLVIKRKPPAVTQFTGCVCSGNRSKPEFTDTIGNSIFTASVPIIYYIDLGTVEGRKGETTGYIKSTLSNHLHLQMKIAAERRNQKIIDAQFVPSHGLSAACGAENIREFSVVWQIISHHINLQS</sequence>
<dbReference type="InParanoid" id="A0A3P7EUE6"/>
<reference evidence="1 2" key="1">
    <citation type="submission" date="2018-11" db="EMBL/GenBank/DDBJ databases">
        <authorList>
            <consortium name="Pathogen Informatics"/>
        </authorList>
    </citation>
    <scope>NUCLEOTIDE SEQUENCE [LARGE SCALE GENOMIC DNA]</scope>
</reference>
<dbReference type="EMBL" id="UYWW01012245">
    <property type="protein sequence ID" value="VDM19997.1"/>
    <property type="molecule type" value="Genomic_DNA"/>
</dbReference>
<organism evidence="1 2">
    <name type="scientific">Wuchereria bancrofti</name>
    <dbReference type="NCBI Taxonomy" id="6293"/>
    <lineage>
        <taxon>Eukaryota</taxon>
        <taxon>Metazoa</taxon>
        <taxon>Ecdysozoa</taxon>
        <taxon>Nematoda</taxon>
        <taxon>Chromadorea</taxon>
        <taxon>Rhabditida</taxon>
        <taxon>Spirurina</taxon>
        <taxon>Spiruromorpha</taxon>
        <taxon>Filarioidea</taxon>
        <taxon>Onchocercidae</taxon>
        <taxon>Wuchereria</taxon>
    </lineage>
</organism>
<protein>
    <submittedName>
        <fullName evidence="1">Uncharacterized protein</fullName>
    </submittedName>
</protein>
<keyword evidence="2" id="KW-1185">Reference proteome</keyword>
<name>A0A3P7EUE6_WUCBA</name>
<gene>
    <name evidence="1" type="ORF">WBA_LOCUS10960</name>
</gene>
<accession>A0A3P7EUE6</accession>
<dbReference type="Proteomes" id="UP000270924">
    <property type="component" value="Unassembled WGS sequence"/>
</dbReference>